<evidence type="ECO:0000313" key="2">
    <source>
        <dbReference type="Proteomes" id="UP000680670"/>
    </source>
</evidence>
<dbReference type="Proteomes" id="UP000680670">
    <property type="component" value="Unassembled WGS sequence"/>
</dbReference>
<organism evidence="1 2">
    <name type="scientific">Siminovitchia terrae</name>
    <name type="common">Bacillus terrae</name>
    <dbReference type="NCBI Taxonomy" id="1914933"/>
    <lineage>
        <taxon>Bacteria</taxon>
        <taxon>Bacillati</taxon>
        <taxon>Bacillota</taxon>
        <taxon>Bacilli</taxon>
        <taxon>Bacillales</taxon>
        <taxon>Bacillaceae</taxon>
        <taxon>Siminovitchia</taxon>
    </lineage>
</organism>
<protein>
    <submittedName>
        <fullName evidence="1">Uncharacterized protein</fullName>
    </submittedName>
</protein>
<comment type="caution">
    <text evidence="1">The sequence shown here is derived from an EMBL/GenBank/DDBJ whole genome shotgun (WGS) entry which is preliminary data.</text>
</comment>
<name>A0ABQ4L1G5_SIMTE</name>
<proteinExistence type="predicted"/>
<evidence type="ECO:0000313" key="1">
    <source>
        <dbReference type="EMBL" id="GIN98110.1"/>
    </source>
</evidence>
<sequence>MDKGDKDPQLRNLKELFEMYLSSQLLFNEIFAPLKIFLKESEINAALSEKTGKIPNSIYRDKNTSISFSTVTFLRYWNALLQIYDEHEQDKDQLPTLNDLVKKYKEVITAVSQVEGEISLEEAVNNHFQLTVEVVSYYERNPISPTKKPKLKVLNLLKKRSDIQQALLDKQIQKRKERMNKID</sequence>
<keyword evidence="2" id="KW-1185">Reference proteome</keyword>
<dbReference type="EMBL" id="BORJ01000012">
    <property type="protein sequence ID" value="GIN98110.1"/>
    <property type="molecule type" value="Genomic_DNA"/>
</dbReference>
<reference evidence="1 2" key="1">
    <citation type="submission" date="2021-03" db="EMBL/GenBank/DDBJ databases">
        <title>Antimicrobial resistance genes in bacteria isolated from Japanese honey, and their potential for conferring macrolide and lincosamide resistance in the American foulbrood pathogen Paenibacillus larvae.</title>
        <authorList>
            <person name="Okamoto M."/>
            <person name="Kumagai M."/>
            <person name="Kanamori H."/>
            <person name="Takamatsu D."/>
        </authorList>
    </citation>
    <scope>NUCLEOTIDE SEQUENCE [LARGE SCALE GENOMIC DNA]</scope>
    <source>
        <strain evidence="1 2">J6TS1</strain>
    </source>
</reference>
<gene>
    <name evidence="1" type="ORF">J6TS1_39800</name>
</gene>
<accession>A0ABQ4L1G5</accession>
<dbReference type="RefSeq" id="WP_213021238.1">
    <property type="nucleotide sequence ID" value="NZ_BORJ01000012.1"/>
</dbReference>